<dbReference type="CDD" id="cd07344">
    <property type="entry name" value="M48_yhfN_like"/>
    <property type="match status" value="1"/>
</dbReference>
<gene>
    <name evidence="2" type="ORF">SUBVAR_06571</name>
</gene>
<name>D1PQA3_9FIRM</name>
<sequence>MASEMMRHVRCENREISYLLEQKPVKNLNLRIHKDGRVFLSANSDVPTSEIDAFILSKASYIFAAQDKFAEIARYSPQPKQYVSGETFYFLGRGLRLKVASAAKETVYTDGFYLFLNVKDTSDFSKKQRLITRYLDRQCEATFREVLDQAYPPFQKYGVAKPQLRFRSMETRWGSCLPKKQIITLNKQLLEAPRNCIEYVVVHELCHLVHPNHSKQFYAFLTMFMPDWKERKIELEKNCVLWL</sequence>
<dbReference type="AlphaFoldDB" id="D1PQA3"/>
<dbReference type="PANTHER" id="PTHR30399">
    <property type="entry name" value="UNCHARACTERIZED PROTEIN YGJP"/>
    <property type="match status" value="1"/>
</dbReference>
<dbReference type="InterPro" id="IPR053136">
    <property type="entry name" value="UTP_pyrophosphatase-like"/>
</dbReference>
<dbReference type="eggNOG" id="COG1451">
    <property type="taxonomic scope" value="Bacteria"/>
</dbReference>
<dbReference type="PANTHER" id="PTHR30399:SF1">
    <property type="entry name" value="UTP PYROPHOSPHATASE"/>
    <property type="match status" value="1"/>
</dbReference>
<dbReference type="RefSeq" id="WP_007047933.1">
    <property type="nucleotide sequence ID" value="NZ_GG704770.1"/>
</dbReference>
<evidence type="ECO:0000313" key="2">
    <source>
        <dbReference type="EMBL" id="EFB75110.1"/>
    </source>
</evidence>
<reference evidence="2" key="1">
    <citation type="submission" date="2009-12" db="EMBL/GenBank/DDBJ databases">
        <authorList>
            <person name="Weinstock G."/>
            <person name="Sodergren E."/>
            <person name="Clifton S."/>
            <person name="Fulton L."/>
            <person name="Fulton B."/>
            <person name="Courtney L."/>
            <person name="Fronick C."/>
            <person name="Harrison M."/>
            <person name="Strong C."/>
            <person name="Farmer C."/>
            <person name="Delahaunty K."/>
            <person name="Markovic C."/>
            <person name="Hall O."/>
            <person name="Minx P."/>
            <person name="Tomlinson C."/>
            <person name="Mitreva M."/>
            <person name="Nelson J."/>
            <person name="Hou S."/>
            <person name="Wollam A."/>
            <person name="Pepin K.H."/>
            <person name="Johnson M."/>
            <person name="Bhonagiri V."/>
            <person name="Nash W.E."/>
            <person name="Warren W."/>
            <person name="Chinwalla A."/>
            <person name="Mardis E.R."/>
            <person name="Wilson R.K."/>
        </authorList>
    </citation>
    <scope>NUCLEOTIDE SEQUENCE [LARGE SCALE GENOMIC DNA]</scope>
    <source>
        <strain evidence="2">DSM 15176</strain>
    </source>
</reference>
<protein>
    <recommendedName>
        <fullName evidence="1">YgjP-like metallopeptidase domain-containing protein</fullName>
    </recommendedName>
</protein>
<evidence type="ECO:0000313" key="3">
    <source>
        <dbReference type="Proteomes" id="UP000003438"/>
    </source>
</evidence>
<dbReference type="STRING" id="411471.SUBVAR_06571"/>
<dbReference type="Pfam" id="PF01863">
    <property type="entry name" value="YgjP-like"/>
    <property type="match status" value="1"/>
</dbReference>
<keyword evidence="3" id="KW-1185">Reference proteome</keyword>
<comment type="caution">
    <text evidence="2">The sequence shown here is derived from an EMBL/GenBank/DDBJ whole genome shotgun (WGS) entry which is preliminary data.</text>
</comment>
<proteinExistence type="predicted"/>
<dbReference type="Proteomes" id="UP000003438">
    <property type="component" value="Unassembled WGS sequence"/>
</dbReference>
<dbReference type="HOGENOM" id="CLU_065947_1_1_9"/>
<organism evidence="2 3">
    <name type="scientific">Subdoligranulum variabile DSM 15176</name>
    <dbReference type="NCBI Taxonomy" id="411471"/>
    <lineage>
        <taxon>Bacteria</taxon>
        <taxon>Bacillati</taxon>
        <taxon>Bacillota</taxon>
        <taxon>Clostridia</taxon>
        <taxon>Eubacteriales</taxon>
        <taxon>Oscillospiraceae</taxon>
        <taxon>Subdoligranulum</taxon>
    </lineage>
</organism>
<feature type="domain" description="YgjP-like metallopeptidase" evidence="1">
    <location>
        <begin position="26"/>
        <end position="237"/>
    </location>
</feature>
<accession>D1PQA3</accession>
<evidence type="ECO:0000259" key="1">
    <source>
        <dbReference type="Pfam" id="PF01863"/>
    </source>
</evidence>
<dbReference type="InterPro" id="IPR002725">
    <property type="entry name" value="YgjP-like_metallopeptidase"/>
</dbReference>
<dbReference type="EMBL" id="ACBY02000034">
    <property type="protein sequence ID" value="EFB75110.1"/>
    <property type="molecule type" value="Genomic_DNA"/>
</dbReference>
<dbReference type="OrthoDB" id="581382at2"/>
<dbReference type="Gene3D" id="3.30.2010.10">
    <property type="entry name" value="Metalloproteases ('zincins'), catalytic domain"/>
    <property type="match status" value="1"/>
</dbReference>